<organism evidence="3 4">
    <name type="scientific">Asparagus officinalis</name>
    <name type="common">Garden asparagus</name>
    <dbReference type="NCBI Taxonomy" id="4686"/>
    <lineage>
        <taxon>Eukaryota</taxon>
        <taxon>Viridiplantae</taxon>
        <taxon>Streptophyta</taxon>
        <taxon>Embryophyta</taxon>
        <taxon>Tracheophyta</taxon>
        <taxon>Spermatophyta</taxon>
        <taxon>Magnoliopsida</taxon>
        <taxon>Liliopsida</taxon>
        <taxon>Asparagales</taxon>
        <taxon>Asparagaceae</taxon>
        <taxon>Asparagoideae</taxon>
        <taxon>Asparagus</taxon>
    </lineage>
</organism>
<dbReference type="AlphaFoldDB" id="A0A5P1EI73"/>
<dbReference type="OMA" id="ACEANTS"/>
<dbReference type="Proteomes" id="UP000243459">
    <property type="component" value="Chromosome 7"/>
</dbReference>
<sequence>MEGLMFSSPMIISPVDVEPRMEDVDEMIENSVARELFACEGEVFEPYEGMEFDSEEAARAFYNAYAAQVGFKVRVSSFIRSKRDKTIISRQLVCSREGFRSAKESNEEGKCKRPRMITRVGCRAMIMVKKQISGKWIVSKCEKIHNHLLGTQGKVVMLGFDPYAREGEVIENPIPRDSNFYNRMMDNPLEMVIVPPEGEPDLEPHEGMEFESEQEAQTFYKEYAKRVGFRARVSSYYRSKRDNSIISRLIVCSKEGFRAKKDESGKDKLQRPRAITRIGCKAMIMVKRRDSGKWIVSKLIKNHNHLLIPRTESGDEHSEAEDHEMVETENALVVQGDSISEPYEGLEFESEEAAKVFYLAYSRRVGFNMRVSTYYRSKRDKSIISRLFVCSKEGYYVKKDAAAEGKTKRPREATRVGCKAMLMVKKSNSGKWVVSKFEKEHNHALGSMRKKRRLQKRNFFSGNMKKLKDKTELQHTDLESATSRYNSLCREAIKYAEVGATSADSYNVALHALREAARKVVAIKKSVGADQKLGGGSSNVEENVNTGLQVRAAIHQNFNMSTHPSNPQPKLSYERPSQKLRMCNTCKQPSNHTGWTCPTGQVSRVSTEPADTPMSQSMS</sequence>
<feature type="domain" description="FAR1" evidence="2">
    <location>
        <begin position="218"/>
        <end position="308"/>
    </location>
</feature>
<evidence type="ECO:0000259" key="2">
    <source>
        <dbReference type="Pfam" id="PF03101"/>
    </source>
</evidence>
<dbReference type="PANTHER" id="PTHR46328">
    <property type="entry name" value="FAR-RED IMPAIRED RESPONSIVE (FAR1) FAMILY PROTEIN-RELATED"/>
    <property type="match status" value="1"/>
</dbReference>
<feature type="domain" description="FAR1" evidence="2">
    <location>
        <begin position="357"/>
        <end position="445"/>
    </location>
</feature>
<evidence type="ECO:0000313" key="3">
    <source>
        <dbReference type="EMBL" id="ONK63770.1"/>
    </source>
</evidence>
<accession>A0A5P1EI73</accession>
<protein>
    <recommendedName>
        <fullName evidence="2">FAR1 domain-containing protein</fullName>
    </recommendedName>
</protein>
<dbReference type="EMBL" id="CM007387">
    <property type="protein sequence ID" value="ONK63770.1"/>
    <property type="molecule type" value="Genomic_DNA"/>
</dbReference>
<proteinExistence type="predicted"/>
<evidence type="ECO:0000256" key="1">
    <source>
        <dbReference type="SAM" id="MobiDB-lite"/>
    </source>
</evidence>
<feature type="compositionally biased region" description="Polar residues" evidence="1">
    <location>
        <begin position="596"/>
        <end position="606"/>
    </location>
</feature>
<keyword evidence="4" id="KW-1185">Reference proteome</keyword>
<dbReference type="InterPro" id="IPR004330">
    <property type="entry name" value="FAR1_DNA_bnd_dom"/>
</dbReference>
<dbReference type="OrthoDB" id="1841386at2759"/>
<dbReference type="PANTHER" id="PTHR46328:SF42">
    <property type="entry name" value="PROTEIN FAR1-RELATED SEQUENCE 5-LIKE ISOFORM X1"/>
    <property type="match status" value="1"/>
</dbReference>
<gene>
    <name evidence="3" type="ORF">A4U43_C07F18750</name>
</gene>
<name>A0A5P1EI73_ASPOF</name>
<reference evidence="4" key="1">
    <citation type="journal article" date="2017" name="Nat. Commun.">
        <title>The asparagus genome sheds light on the origin and evolution of a young Y chromosome.</title>
        <authorList>
            <person name="Harkess A."/>
            <person name="Zhou J."/>
            <person name="Xu C."/>
            <person name="Bowers J.E."/>
            <person name="Van der Hulst R."/>
            <person name="Ayyampalayam S."/>
            <person name="Mercati F."/>
            <person name="Riccardi P."/>
            <person name="McKain M.R."/>
            <person name="Kakrana A."/>
            <person name="Tang H."/>
            <person name="Ray J."/>
            <person name="Groenendijk J."/>
            <person name="Arikit S."/>
            <person name="Mathioni S.M."/>
            <person name="Nakano M."/>
            <person name="Shan H."/>
            <person name="Telgmann-Rauber A."/>
            <person name="Kanno A."/>
            <person name="Yue Z."/>
            <person name="Chen H."/>
            <person name="Li W."/>
            <person name="Chen Y."/>
            <person name="Xu X."/>
            <person name="Zhang Y."/>
            <person name="Luo S."/>
            <person name="Chen H."/>
            <person name="Gao J."/>
            <person name="Mao Z."/>
            <person name="Pires J.C."/>
            <person name="Luo M."/>
            <person name="Kudrna D."/>
            <person name="Wing R.A."/>
            <person name="Meyers B.C."/>
            <person name="Yi K."/>
            <person name="Kong H."/>
            <person name="Lavrijsen P."/>
            <person name="Sunseri F."/>
            <person name="Falavigna A."/>
            <person name="Ye Y."/>
            <person name="Leebens-Mack J.H."/>
            <person name="Chen G."/>
        </authorList>
    </citation>
    <scope>NUCLEOTIDE SEQUENCE [LARGE SCALE GENOMIC DNA]</scope>
    <source>
        <strain evidence="4">cv. DH0086</strain>
    </source>
</reference>
<feature type="domain" description="FAR1" evidence="2">
    <location>
        <begin position="61"/>
        <end position="149"/>
    </location>
</feature>
<feature type="region of interest" description="Disordered" evidence="1">
    <location>
        <begin position="596"/>
        <end position="619"/>
    </location>
</feature>
<evidence type="ECO:0000313" key="4">
    <source>
        <dbReference type="Proteomes" id="UP000243459"/>
    </source>
</evidence>
<dbReference type="Gramene" id="ONK63770">
    <property type="protein sequence ID" value="ONK63770"/>
    <property type="gene ID" value="A4U43_C07F18750"/>
</dbReference>
<dbReference type="Pfam" id="PF03101">
    <property type="entry name" value="FAR1"/>
    <property type="match status" value="3"/>
</dbReference>